<evidence type="ECO:0000313" key="2">
    <source>
        <dbReference type="Proteomes" id="UP000500909"/>
    </source>
</evidence>
<name>A0A6G8R299_9CAUD</name>
<sequence length="152" mass="16559">MPRRTNPANIEAAEKVAKALQLRSYGMTYQEIADSKWKGGKLFNGDRSNARRAVVSGMKQIVQEPAEEVLQMELMRLDNYLRVLGARIARGDDRAVSTALKVGEQRAKLLGLYKPTQIETSGDGVINVAFSPALTPQGGMAEPEIELDGADA</sequence>
<dbReference type="GO" id="GO:0003677">
    <property type="term" value="F:DNA binding"/>
    <property type="evidence" value="ECO:0007669"/>
    <property type="project" value="UniProtKB-KW"/>
</dbReference>
<keyword evidence="2" id="KW-1185">Reference proteome</keyword>
<evidence type="ECO:0000313" key="1">
    <source>
        <dbReference type="EMBL" id="QIN94330.1"/>
    </source>
</evidence>
<organism evidence="1 2">
    <name type="scientific">Arthrobacter phage Abba</name>
    <dbReference type="NCBI Taxonomy" id="2713256"/>
    <lineage>
        <taxon>Viruses</taxon>
        <taxon>Duplodnaviria</taxon>
        <taxon>Heunggongvirae</taxon>
        <taxon>Uroviricota</taxon>
        <taxon>Caudoviricetes</taxon>
        <taxon>Berryhillviridae</taxon>
        <taxon>Ayohtrevirus</taxon>
        <taxon>Ayohtrevirus abba</taxon>
    </lineage>
</organism>
<protein>
    <submittedName>
        <fullName evidence="1">Helix-turn-helix DNA-binding domain protein</fullName>
    </submittedName>
</protein>
<gene>
    <name evidence="1" type="primary">1</name>
    <name evidence="1" type="ORF">SEA_ABBA_1</name>
</gene>
<dbReference type="EMBL" id="MT024868">
    <property type="protein sequence ID" value="QIN94330.1"/>
    <property type="molecule type" value="Genomic_DNA"/>
</dbReference>
<reference evidence="1 2" key="1">
    <citation type="submission" date="2020-02" db="EMBL/GenBank/DDBJ databases">
        <authorList>
            <person name="Bojorquez D.A."/>
            <person name="Alcantara J.K.D.L."/>
            <person name="Arambulo J.M.L."/>
            <person name="Budzinski C.A."/>
            <person name="Campbell G.A."/>
            <person name="Dosanjh M.K."/>
            <person name="Gallardo M.A."/>
            <person name="Huang C."/>
            <person name="Nguyen N."/>
            <person name="Yee O.M."/>
            <person name="Ngo R.T."/>
            <person name="Kapinos A."/>
            <person name="Freise A.C."/>
            <person name="Reddi K."/>
            <person name="Moberg-Parker J."/>
            <person name="Garlena R.A."/>
            <person name="Russell D.A."/>
            <person name="Pope W.H."/>
            <person name="Jacobs-Sera D."/>
            <person name="Hatfull G.F."/>
        </authorList>
    </citation>
    <scope>NUCLEOTIDE SEQUENCE [LARGE SCALE GENOMIC DNA]</scope>
</reference>
<accession>A0A6G8R299</accession>
<dbReference type="GeneID" id="55816793"/>
<proteinExistence type="predicted"/>
<dbReference type="RefSeq" id="YP_009887267.1">
    <property type="nucleotide sequence ID" value="NC_049498.1"/>
</dbReference>
<dbReference type="Proteomes" id="UP000500909">
    <property type="component" value="Segment"/>
</dbReference>
<dbReference type="KEGG" id="vg:55816793"/>
<keyword evidence="1" id="KW-0238">DNA-binding</keyword>